<dbReference type="EMBL" id="BRXZ01001924">
    <property type="protein sequence ID" value="GMH49789.1"/>
    <property type="molecule type" value="Genomic_DNA"/>
</dbReference>
<name>A0A9W7DN60_9STRA</name>
<dbReference type="Gene3D" id="2.30.30.100">
    <property type="match status" value="1"/>
</dbReference>
<protein>
    <recommendedName>
        <fullName evidence="1">Sm domain-containing protein</fullName>
    </recommendedName>
</protein>
<dbReference type="InterPro" id="IPR001163">
    <property type="entry name" value="Sm_dom_euk/arc"/>
</dbReference>
<dbReference type="AlphaFoldDB" id="A0A9W7DN60"/>
<evidence type="ECO:0000313" key="3">
    <source>
        <dbReference type="Proteomes" id="UP001165082"/>
    </source>
</evidence>
<dbReference type="OrthoDB" id="437526at2759"/>
<dbReference type="PANTHER" id="PTHR21415">
    <property type="entry name" value="U7 SNRNA-ASSOCIATED SM-LIKE PROTEIN LSM11"/>
    <property type="match status" value="1"/>
</dbReference>
<dbReference type="Proteomes" id="UP001165082">
    <property type="component" value="Unassembled WGS sequence"/>
</dbReference>
<dbReference type="GO" id="GO:0005683">
    <property type="term" value="C:U7 snRNP"/>
    <property type="evidence" value="ECO:0007669"/>
    <property type="project" value="TreeGrafter"/>
</dbReference>
<feature type="non-terminal residue" evidence="2">
    <location>
        <position position="77"/>
    </location>
</feature>
<organism evidence="2 3">
    <name type="scientific">Triparma retinervis</name>
    <dbReference type="NCBI Taxonomy" id="2557542"/>
    <lineage>
        <taxon>Eukaryota</taxon>
        <taxon>Sar</taxon>
        <taxon>Stramenopiles</taxon>
        <taxon>Ochrophyta</taxon>
        <taxon>Bolidophyceae</taxon>
        <taxon>Parmales</taxon>
        <taxon>Triparmaceae</taxon>
        <taxon>Triparma</taxon>
    </lineage>
</organism>
<sequence length="77" mass="8613">CIRGYVVGFVVGFDRHFNLLLSSATETYSTRLVDLSGLSQAQAEESRRRDGYGKGIKTRSIKQMMIRGDMVVSVQLL</sequence>
<dbReference type="InterPro" id="IPR010920">
    <property type="entry name" value="LSM_dom_sf"/>
</dbReference>
<comment type="caution">
    <text evidence="2">The sequence shown here is derived from an EMBL/GenBank/DDBJ whole genome shotgun (WGS) entry which is preliminary data.</text>
</comment>
<evidence type="ECO:0000313" key="2">
    <source>
        <dbReference type="EMBL" id="GMH49789.1"/>
    </source>
</evidence>
<dbReference type="InterPro" id="IPR039267">
    <property type="entry name" value="Lsm11"/>
</dbReference>
<dbReference type="GO" id="GO:0071209">
    <property type="term" value="F:U7 snRNA binding"/>
    <property type="evidence" value="ECO:0007669"/>
    <property type="project" value="InterPro"/>
</dbReference>
<keyword evidence="3" id="KW-1185">Reference proteome</keyword>
<accession>A0A9W7DN60</accession>
<dbReference type="InterPro" id="IPR047575">
    <property type="entry name" value="Sm"/>
</dbReference>
<reference evidence="2" key="1">
    <citation type="submission" date="2022-07" db="EMBL/GenBank/DDBJ databases">
        <title>Genome analysis of Parmales, a sister group of diatoms, reveals the evolutionary specialization of diatoms from phago-mixotrophs to photoautotrophs.</title>
        <authorList>
            <person name="Ban H."/>
            <person name="Sato S."/>
            <person name="Yoshikawa S."/>
            <person name="Kazumasa Y."/>
            <person name="Nakamura Y."/>
            <person name="Ichinomiya M."/>
            <person name="Saitoh K."/>
            <person name="Sato N."/>
            <person name="Blanc-Mathieu R."/>
            <person name="Endo H."/>
            <person name="Kuwata A."/>
            <person name="Ogata H."/>
        </authorList>
    </citation>
    <scope>NUCLEOTIDE SEQUENCE</scope>
</reference>
<dbReference type="PROSITE" id="PS52002">
    <property type="entry name" value="SM"/>
    <property type="match status" value="1"/>
</dbReference>
<proteinExistence type="predicted"/>
<gene>
    <name evidence="2" type="ORF">TrRE_jg3135</name>
</gene>
<dbReference type="SUPFAM" id="SSF50182">
    <property type="entry name" value="Sm-like ribonucleoproteins"/>
    <property type="match status" value="1"/>
</dbReference>
<dbReference type="PANTHER" id="PTHR21415:SF1">
    <property type="entry name" value="U7 SNRNA-ASSOCIATED SM-LIKE PROTEIN LSM11"/>
    <property type="match status" value="1"/>
</dbReference>
<evidence type="ECO:0000259" key="1">
    <source>
        <dbReference type="PROSITE" id="PS52002"/>
    </source>
</evidence>
<dbReference type="Pfam" id="PF01423">
    <property type="entry name" value="LSM"/>
    <property type="match status" value="1"/>
</dbReference>
<dbReference type="GO" id="GO:0006398">
    <property type="term" value="P:mRNA 3'-end processing by stem-loop binding and cleavage"/>
    <property type="evidence" value="ECO:0007669"/>
    <property type="project" value="TreeGrafter"/>
</dbReference>
<feature type="domain" description="Sm" evidence="1">
    <location>
        <begin position="1"/>
        <end position="77"/>
    </location>
</feature>